<evidence type="ECO:0000313" key="11">
    <source>
        <dbReference type="Proteomes" id="UP000245712"/>
    </source>
</evidence>
<keyword evidence="7" id="KW-1133">Transmembrane helix</keyword>
<evidence type="ECO:0000256" key="6">
    <source>
        <dbReference type="ARBA" id="ARBA00022927"/>
    </source>
</evidence>
<sequence>MNPLQIRLLSLAAFAVFCATATWWAITLATSRGAPVQAAAAHAPVSLDQAATLFGGKLERNPVQDIHLFGILALSRGAAAILSVGGEPPKAVSLGGPVDQNATLAEVRPRSIVIDRHGVHSEIFLPPNAAGPTIYMR</sequence>
<evidence type="ECO:0000256" key="3">
    <source>
        <dbReference type="ARBA" id="ARBA00022475"/>
    </source>
</evidence>
<keyword evidence="2" id="KW-0813">Transport</keyword>
<name>A0ABX5L041_9BURK</name>
<keyword evidence="6" id="KW-0653">Protein transport</keyword>
<evidence type="ECO:0000256" key="8">
    <source>
        <dbReference type="ARBA" id="ARBA00023136"/>
    </source>
</evidence>
<keyword evidence="4" id="KW-0997">Cell inner membrane</keyword>
<keyword evidence="11" id="KW-1185">Reference proteome</keyword>
<evidence type="ECO:0000256" key="2">
    <source>
        <dbReference type="ARBA" id="ARBA00022448"/>
    </source>
</evidence>
<evidence type="ECO:0000256" key="5">
    <source>
        <dbReference type="ARBA" id="ARBA00022692"/>
    </source>
</evidence>
<dbReference type="Pfam" id="PF11356">
    <property type="entry name" value="T2SSC"/>
    <property type="match status" value="1"/>
</dbReference>
<organism evidence="10 11">
    <name type="scientific">Paraburkholderia unamae</name>
    <dbReference type="NCBI Taxonomy" id="219649"/>
    <lineage>
        <taxon>Bacteria</taxon>
        <taxon>Pseudomonadati</taxon>
        <taxon>Pseudomonadota</taxon>
        <taxon>Betaproteobacteria</taxon>
        <taxon>Burkholderiales</taxon>
        <taxon>Burkholderiaceae</taxon>
        <taxon>Paraburkholderia</taxon>
    </lineage>
</organism>
<dbReference type="EMBL" id="QEOB01000001">
    <property type="protein sequence ID" value="PVX97505.1"/>
    <property type="molecule type" value="Genomic_DNA"/>
</dbReference>
<accession>A0ABX5L041</accession>
<gene>
    <name evidence="10" type="ORF">C7402_101216</name>
</gene>
<evidence type="ECO:0000256" key="1">
    <source>
        <dbReference type="ARBA" id="ARBA00004533"/>
    </source>
</evidence>
<keyword evidence="8" id="KW-0472">Membrane</keyword>
<dbReference type="RefSeq" id="WP_116609366.1">
    <property type="nucleotide sequence ID" value="NZ_CAJZAT010000223.1"/>
</dbReference>
<comment type="caution">
    <text evidence="10">The sequence shown here is derived from an EMBL/GenBank/DDBJ whole genome shotgun (WGS) entry which is preliminary data.</text>
</comment>
<evidence type="ECO:0000256" key="4">
    <source>
        <dbReference type="ARBA" id="ARBA00022519"/>
    </source>
</evidence>
<evidence type="ECO:0000256" key="7">
    <source>
        <dbReference type="ARBA" id="ARBA00022989"/>
    </source>
</evidence>
<dbReference type="Gene3D" id="2.30.30.830">
    <property type="match status" value="1"/>
</dbReference>
<evidence type="ECO:0000259" key="9">
    <source>
        <dbReference type="Pfam" id="PF11356"/>
    </source>
</evidence>
<proteinExistence type="predicted"/>
<feature type="domain" description="Type II secretion system protein GspC N-terminal" evidence="9">
    <location>
        <begin position="9"/>
        <end position="125"/>
    </location>
</feature>
<dbReference type="InterPro" id="IPR024961">
    <property type="entry name" value="T2SS_GspC_N"/>
</dbReference>
<comment type="subcellular location">
    <subcellularLocation>
        <location evidence="1">Cell inner membrane</location>
    </subcellularLocation>
</comment>
<keyword evidence="5" id="KW-0812">Transmembrane</keyword>
<reference evidence="10 11" key="1">
    <citation type="submission" date="2018-05" db="EMBL/GenBank/DDBJ databases">
        <title>Genomic Encyclopedia of Type Strains, Phase IV (KMG-V): Genome sequencing to study the core and pangenomes of soil and plant-associated prokaryotes.</title>
        <authorList>
            <person name="Whitman W."/>
        </authorList>
    </citation>
    <scope>NUCLEOTIDE SEQUENCE [LARGE SCALE GENOMIC DNA]</scope>
    <source>
        <strain evidence="10 11">SCZa-39</strain>
    </source>
</reference>
<dbReference type="Proteomes" id="UP000245712">
    <property type="component" value="Unassembled WGS sequence"/>
</dbReference>
<keyword evidence="3" id="KW-1003">Cell membrane</keyword>
<evidence type="ECO:0000313" key="10">
    <source>
        <dbReference type="EMBL" id="PVX97505.1"/>
    </source>
</evidence>
<protein>
    <submittedName>
        <fullName evidence="10">General secretion pathway protein C</fullName>
    </submittedName>
</protein>